<evidence type="ECO:0000256" key="9">
    <source>
        <dbReference type="SAM" id="MobiDB-lite"/>
    </source>
</evidence>
<keyword evidence="3 8" id="KW-0813">Transport</keyword>
<keyword evidence="6 8" id="KW-0406">Ion transport</keyword>
<dbReference type="EMBL" id="JABANM010016129">
    <property type="protein sequence ID" value="KAF4729965.1"/>
    <property type="molecule type" value="Genomic_DNA"/>
</dbReference>
<comment type="similarity">
    <text evidence="2 8">Belongs to the V-ATPase 116 kDa subunit family.</text>
</comment>
<dbReference type="AlphaFoldDB" id="A0A7J6SBE4"/>
<evidence type="ECO:0000313" key="10">
    <source>
        <dbReference type="EMBL" id="KAF4729965.1"/>
    </source>
</evidence>
<feature type="transmembrane region" description="Helical" evidence="8">
    <location>
        <begin position="130"/>
        <end position="147"/>
    </location>
</feature>
<name>A0A7J6SBE4_PEROL</name>
<evidence type="ECO:0000256" key="4">
    <source>
        <dbReference type="ARBA" id="ARBA00022692"/>
    </source>
</evidence>
<protein>
    <recommendedName>
        <fullName evidence="8">V-type proton ATPase subunit a</fullName>
    </recommendedName>
</protein>
<evidence type="ECO:0000256" key="5">
    <source>
        <dbReference type="ARBA" id="ARBA00022989"/>
    </source>
</evidence>
<feature type="region of interest" description="Disordered" evidence="9">
    <location>
        <begin position="265"/>
        <end position="290"/>
    </location>
</feature>
<feature type="transmembrane region" description="Helical" evidence="8">
    <location>
        <begin position="302"/>
        <end position="322"/>
    </location>
</feature>
<comment type="function">
    <text evidence="8">Essential component of the vacuolar proton pump (V-ATPase), a multimeric enzyme that catalyzes the translocation of protons across the membranes. Required for assembly and activity of the V-ATPase.</text>
</comment>
<feature type="transmembrane region" description="Helical" evidence="8">
    <location>
        <begin position="6"/>
        <end position="22"/>
    </location>
</feature>
<dbReference type="GO" id="GO:0007035">
    <property type="term" value="P:vacuolar acidification"/>
    <property type="evidence" value="ECO:0007669"/>
    <property type="project" value="TreeGrafter"/>
</dbReference>
<dbReference type="InterPro" id="IPR002490">
    <property type="entry name" value="V-ATPase_116kDa_su"/>
</dbReference>
<feature type="transmembrane region" description="Helical" evidence="8">
    <location>
        <begin position="159"/>
        <end position="177"/>
    </location>
</feature>
<dbReference type="Proteomes" id="UP000574390">
    <property type="component" value="Unassembled WGS sequence"/>
</dbReference>
<proteinExistence type="inferred from homology"/>
<accession>A0A7J6SBE4</accession>
<keyword evidence="5 8" id="KW-1133">Transmembrane helix</keyword>
<dbReference type="GO" id="GO:0033179">
    <property type="term" value="C:proton-transporting V-type ATPase, V0 domain"/>
    <property type="evidence" value="ECO:0007669"/>
    <property type="project" value="InterPro"/>
</dbReference>
<keyword evidence="8" id="KW-0375">Hydrogen ion transport</keyword>
<dbReference type="GO" id="GO:0016471">
    <property type="term" value="C:vacuolar proton-transporting V-type ATPase complex"/>
    <property type="evidence" value="ECO:0007669"/>
    <property type="project" value="TreeGrafter"/>
</dbReference>
<evidence type="ECO:0000256" key="8">
    <source>
        <dbReference type="RuleBase" id="RU361189"/>
    </source>
</evidence>
<comment type="caution">
    <text evidence="10">The sequence shown here is derived from an EMBL/GenBank/DDBJ whole genome shotgun (WGS) entry which is preliminary data.</text>
</comment>
<organism evidence="10 11">
    <name type="scientific">Perkinsus olseni</name>
    <name type="common">Perkinsus atlanticus</name>
    <dbReference type="NCBI Taxonomy" id="32597"/>
    <lineage>
        <taxon>Eukaryota</taxon>
        <taxon>Sar</taxon>
        <taxon>Alveolata</taxon>
        <taxon>Perkinsozoa</taxon>
        <taxon>Perkinsea</taxon>
        <taxon>Perkinsida</taxon>
        <taxon>Perkinsidae</taxon>
        <taxon>Perkinsus</taxon>
    </lineage>
</organism>
<dbReference type="PANTHER" id="PTHR11629">
    <property type="entry name" value="VACUOLAR PROTON ATPASES"/>
    <property type="match status" value="1"/>
</dbReference>
<evidence type="ECO:0000256" key="1">
    <source>
        <dbReference type="ARBA" id="ARBA00004141"/>
    </source>
</evidence>
<dbReference type="GO" id="GO:0051117">
    <property type="term" value="F:ATPase binding"/>
    <property type="evidence" value="ECO:0007669"/>
    <property type="project" value="TreeGrafter"/>
</dbReference>
<keyword evidence="7 8" id="KW-0472">Membrane</keyword>
<evidence type="ECO:0000313" key="11">
    <source>
        <dbReference type="Proteomes" id="UP000574390"/>
    </source>
</evidence>
<evidence type="ECO:0000256" key="3">
    <source>
        <dbReference type="ARBA" id="ARBA00022448"/>
    </source>
</evidence>
<keyword evidence="4 8" id="KW-0812">Transmembrane</keyword>
<dbReference type="PANTHER" id="PTHR11629:SF63">
    <property type="entry name" value="V-TYPE PROTON ATPASE SUBUNIT A"/>
    <property type="match status" value="1"/>
</dbReference>
<sequence length="366" mass="41433">MYGDVAHGAMLLSVAIYALLNAEKWKYSDSAVHQGLSYARYLLFGMGFFAIYAGFMYNDFLSVGIGIFGESRFEDPDHFGTGASYEMRAKSWFDGSNTGDGHGPYPFGIDPSWHGATNELLFMNSLKMKLSVLFGVAQMLLGVCLKFSNSYYNRNWTDFTFECIPQLAFMLCFFGYMDWMIMYKWVTPVTQDPDLNGPPSLINTLIGMGLSQPNKQPLYQGQDDIQKVLMVVTACAVPLMLIPKPVIILIKRRLANRASYSTRTNGDLEEPLLGERKGHEDEHEEEPFGEPMLETSGTFQAVWIYLGFAVLFGITVGVLLFMDVLESFLHTLRLHWVEFQSKFYKADGYSFVPYRHHQVLVAELNG</sequence>
<evidence type="ECO:0000256" key="2">
    <source>
        <dbReference type="ARBA" id="ARBA00009904"/>
    </source>
</evidence>
<reference evidence="10 11" key="1">
    <citation type="submission" date="2020-04" db="EMBL/GenBank/DDBJ databases">
        <title>Perkinsus olseni comparative genomics.</title>
        <authorList>
            <person name="Bogema D.R."/>
        </authorList>
    </citation>
    <scope>NUCLEOTIDE SEQUENCE [LARGE SCALE GENOMIC DNA]</scope>
    <source>
        <strain evidence="10">ATCC PRA-205</strain>
    </source>
</reference>
<feature type="transmembrane region" description="Helical" evidence="8">
    <location>
        <begin position="228"/>
        <end position="250"/>
    </location>
</feature>
<dbReference type="GO" id="GO:0046961">
    <property type="term" value="F:proton-transporting ATPase activity, rotational mechanism"/>
    <property type="evidence" value="ECO:0007669"/>
    <property type="project" value="InterPro"/>
</dbReference>
<gene>
    <name evidence="10" type="primary">VPH1_3</name>
    <name evidence="10" type="ORF">FOZ62_013157</name>
</gene>
<evidence type="ECO:0000256" key="6">
    <source>
        <dbReference type="ARBA" id="ARBA00023065"/>
    </source>
</evidence>
<comment type="subcellular location">
    <subcellularLocation>
        <location evidence="1">Membrane</location>
        <topology evidence="1">Multi-pass membrane protein</topology>
    </subcellularLocation>
</comment>
<evidence type="ECO:0000256" key="7">
    <source>
        <dbReference type="ARBA" id="ARBA00023136"/>
    </source>
</evidence>
<feature type="transmembrane region" description="Helical" evidence="8">
    <location>
        <begin position="42"/>
        <end position="68"/>
    </location>
</feature>
<dbReference type="Pfam" id="PF01496">
    <property type="entry name" value="V_ATPase_I"/>
    <property type="match status" value="2"/>
</dbReference>